<comment type="caution">
    <text evidence="1">The sequence shown here is derived from an EMBL/GenBank/DDBJ whole genome shotgun (WGS) entry which is preliminary data.</text>
</comment>
<organism evidence="1 2">
    <name type="scientific">Venturia nashicola</name>
    <dbReference type="NCBI Taxonomy" id="86259"/>
    <lineage>
        <taxon>Eukaryota</taxon>
        <taxon>Fungi</taxon>
        <taxon>Dikarya</taxon>
        <taxon>Ascomycota</taxon>
        <taxon>Pezizomycotina</taxon>
        <taxon>Dothideomycetes</taxon>
        <taxon>Pleosporomycetidae</taxon>
        <taxon>Venturiales</taxon>
        <taxon>Venturiaceae</taxon>
        <taxon>Venturia</taxon>
    </lineage>
</organism>
<gene>
    <name evidence="1" type="ORF">E6O75_ATG09124</name>
</gene>
<protein>
    <submittedName>
        <fullName evidence="1">Uncharacterized protein</fullName>
    </submittedName>
</protein>
<name>A0A4Z1NPB4_9PEZI</name>
<dbReference type="EMBL" id="SNSC02000019">
    <property type="protein sequence ID" value="TID16066.1"/>
    <property type="molecule type" value="Genomic_DNA"/>
</dbReference>
<dbReference type="Proteomes" id="UP000298493">
    <property type="component" value="Unassembled WGS sequence"/>
</dbReference>
<dbReference type="AlphaFoldDB" id="A0A4Z1NPB4"/>
<evidence type="ECO:0000313" key="1">
    <source>
        <dbReference type="EMBL" id="TID16066.1"/>
    </source>
</evidence>
<accession>A0A4Z1NPB4</accession>
<keyword evidence="2" id="KW-1185">Reference proteome</keyword>
<evidence type="ECO:0000313" key="2">
    <source>
        <dbReference type="Proteomes" id="UP000298493"/>
    </source>
</evidence>
<sequence length="173" mass="19149">MIPTTTFHSFACWPTLMPSWLASSRLRMDEDRFGNQNNQSLYGYRGLGQSAVVRAWRTCRCGHFDDLQGRIEHIHVYGYALTDLTIDKSYSSHLLVMAVESICRSQAGIQGTFSLCIVQSGILGVFPVLTFISFSSTCEKQLKTLSSRPLPLSTAHSFVSPSMSPASIFADQG</sequence>
<proteinExistence type="predicted"/>
<reference evidence="1 2" key="1">
    <citation type="submission" date="2019-04" db="EMBL/GenBank/DDBJ databases">
        <title>High contiguity whole genome sequence and gene annotation resource for two Venturia nashicola isolates.</title>
        <authorList>
            <person name="Prokchorchik M."/>
            <person name="Won K."/>
            <person name="Lee Y."/>
            <person name="Choi E.D."/>
            <person name="Segonzac C."/>
            <person name="Sohn K.H."/>
        </authorList>
    </citation>
    <scope>NUCLEOTIDE SEQUENCE [LARGE SCALE GENOMIC DNA]</scope>
    <source>
        <strain evidence="1 2">PRI2</strain>
    </source>
</reference>